<dbReference type="Proteomes" id="UP000789366">
    <property type="component" value="Unassembled WGS sequence"/>
</dbReference>
<accession>A0ACA9QE77</accession>
<gene>
    <name evidence="1" type="ORF">SPELUC_LOCUS13782</name>
</gene>
<evidence type="ECO:0000313" key="2">
    <source>
        <dbReference type="Proteomes" id="UP000789366"/>
    </source>
</evidence>
<protein>
    <submittedName>
        <fullName evidence="1">16829_t:CDS:1</fullName>
    </submittedName>
</protein>
<feature type="non-terminal residue" evidence="1">
    <location>
        <position position="1"/>
    </location>
</feature>
<comment type="caution">
    <text evidence="1">The sequence shown here is derived from an EMBL/GenBank/DDBJ whole genome shotgun (WGS) entry which is preliminary data.</text>
</comment>
<organism evidence="1 2">
    <name type="scientific">Cetraspora pellucida</name>
    <dbReference type="NCBI Taxonomy" id="1433469"/>
    <lineage>
        <taxon>Eukaryota</taxon>
        <taxon>Fungi</taxon>
        <taxon>Fungi incertae sedis</taxon>
        <taxon>Mucoromycota</taxon>
        <taxon>Glomeromycotina</taxon>
        <taxon>Glomeromycetes</taxon>
        <taxon>Diversisporales</taxon>
        <taxon>Gigasporaceae</taxon>
        <taxon>Cetraspora</taxon>
    </lineage>
</organism>
<proteinExistence type="predicted"/>
<dbReference type="EMBL" id="CAJVPW010037781">
    <property type="protein sequence ID" value="CAG8740708.1"/>
    <property type="molecule type" value="Genomic_DNA"/>
</dbReference>
<name>A0ACA9QE77_9GLOM</name>
<sequence length="39" mass="4370">CLANCKETKIDKGKQKEVIAEQTEKTSLQAQIEIPPKNN</sequence>
<keyword evidence="2" id="KW-1185">Reference proteome</keyword>
<reference evidence="1" key="1">
    <citation type="submission" date="2021-06" db="EMBL/GenBank/DDBJ databases">
        <authorList>
            <person name="Kallberg Y."/>
            <person name="Tangrot J."/>
            <person name="Rosling A."/>
        </authorList>
    </citation>
    <scope>NUCLEOTIDE SEQUENCE</scope>
    <source>
        <strain evidence="1">28 12/20/2015</strain>
    </source>
</reference>
<evidence type="ECO:0000313" key="1">
    <source>
        <dbReference type="EMBL" id="CAG8740708.1"/>
    </source>
</evidence>